<keyword evidence="6" id="KW-0175">Coiled coil</keyword>
<dbReference type="PATRIC" id="fig|56107.3.peg.6175"/>
<dbReference type="eggNOG" id="COG0845">
    <property type="taxonomic scope" value="Bacteria"/>
</dbReference>
<dbReference type="InterPro" id="IPR058982">
    <property type="entry name" value="Beta-barrel_AprE"/>
</dbReference>
<comment type="subcellular location">
    <subcellularLocation>
        <location evidence="1">Membrane</location>
        <topology evidence="1">Single-pass membrane protein</topology>
    </subcellularLocation>
</comment>
<keyword evidence="9" id="KW-1185">Reference proteome</keyword>
<dbReference type="Gene3D" id="1.10.287.470">
    <property type="entry name" value="Helix hairpin bin"/>
    <property type="match status" value="1"/>
</dbReference>
<reference evidence="8 9" key="1">
    <citation type="submission" date="2012-06" db="EMBL/GenBank/DDBJ databases">
        <title>Finished chromosome of genome of Cylindrospermum stagnale PCC 7417.</title>
        <authorList>
            <consortium name="US DOE Joint Genome Institute"/>
            <person name="Gugger M."/>
            <person name="Coursin T."/>
            <person name="Rippka R."/>
            <person name="Tandeau De Marsac N."/>
            <person name="Huntemann M."/>
            <person name="Wei C.-L."/>
            <person name="Han J."/>
            <person name="Detter J.C."/>
            <person name="Han C."/>
            <person name="Tapia R."/>
            <person name="Chen A."/>
            <person name="Kyrpides N."/>
            <person name="Mavromatis K."/>
            <person name="Markowitz V."/>
            <person name="Szeto E."/>
            <person name="Ivanova N."/>
            <person name="Pagani I."/>
            <person name="Pati A."/>
            <person name="Goodwin L."/>
            <person name="Nordberg H.P."/>
            <person name="Cantor M.N."/>
            <person name="Hua S.X."/>
            <person name="Woyke T."/>
            <person name="Kerfeld C.A."/>
        </authorList>
    </citation>
    <scope>NUCLEOTIDE SEQUENCE [LARGE SCALE GENOMIC DNA]</scope>
    <source>
        <strain evidence="8 9">PCC 7417</strain>
    </source>
</reference>
<dbReference type="InterPro" id="IPR050739">
    <property type="entry name" value="MFP"/>
</dbReference>
<dbReference type="KEGG" id="csg:Cylst_5612"/>
<dbReference type="GO" id="GO:0016020">
    <property type="term" value="C:membrane"/>
    <property type="evidence" value="ECO:0007669"/>
    <property type="project" value="UniProtKB-SubCell"/>
</dbReference>
<keyword evidence="4" id="KW-1133">Transmembrane helix</keyword>
<dbReference type="STRING" id="56107.Cylst_5612"/>
<dbReference type="OrthoDB" id="424142at2"/>
<evidence type="ECO:0000256" key="4">
    <source>
        <dbReference type="ARBA" id="ARBA00022989"/>
    </source>
</evidence>
<feature type="coiled-coil region" evidence="6">
    <location>
        <begin position="240"/>
        <end position="285"/>
    </location>
</feature>
<evidence type="ECO:0000256" key="5">
    <source>
        <dbReference type="ARBA" id="ARBA00023136"/>
    </source>
</evidence>
<comment type="similarity">
    <text evidence="2">Belongs to the membrane fusion protein (MFP) (TC 8.A.1) family.</text>
</comment>
<feature type="domain" description="AprE-like beta-barrel" evidence="7">
    <location>
        <begin position="388"/>
        <end position="476"/>
    </location>
</feature>
<name>K9X580_9NOST</name>
<evidence type="ECO:0000256" key="6">
    <source>
        <dbReference type="SAM" id="Coils"/>
    </source>
</evidence>
<evidence type="ECO:0000313" key="9">
    <source>
        <dbReference type="Proteomes" id="UP000010475"/>
    </source>
</evidence>
<dbReference type="Gene3D" id="2.40.30.170">
    <property type="match status" value="1"/>
</dbReference>
<gene>
    <name evidence="8" type="ORF">Cylst_5612</name>
</gene>
<evidence type="ECO:0000256" key="3">
    <source>
        <dbReference type="ARBA" id="ARBA00022692"/>
    </source>
</evidence>
<keyword evidence="3" id="KW-0812">Transmembrane</keyword>
<evidence type="ECO:0000313" key="8">
    <source>
        <dbReference type="EMBL" id="AFZ27613.1"/>
    </source>
</evidence>
<evidence type="ECO:0000256" key="2">
    <source>
        <dbReference type="ARBA" id="ARBA00009477"/>
    </source>
</evidence>
<evidence type="ECO:0000256" key="1">
    <source>
        <dbReference type="ARBA" id="ARBA00004167"/>
    </source>
</evidence>
<dbReference type="Pfam" id="PF26002">
    <property type="entry name" value="Beta-barrel_AprE"/>
    <property type="match status" value="1"/>
</dbReference>
<dbReference type="AlphaFoldDB" id="K9X580"/>
<dbReference type="HOGENOM" id="CLU_023976_6_1_3"/>
<feature type="coiled-coil region" evidence="6">
    <location>
        <begin position="311"/>
        <end position="338"/>
    </location>
</feature>
<dbReference type="Proteomes" id="UP000010475">
    <property type="component" value="Chromosome"/>
</dbReference>
<dbReference type="EMBL" id="CP003642">
    <property type="protein sequence ID" value="AFZ27613.1"/>
    <property type="molecule type" value="Genomic_DNA"/>
</dbReference>
<dbReference type="PANTHER" id="PTHR30386">
    <property type="entry name" value="MEMBRANE FUSION SUBUNIT OF EMRAB-TOLC MULTIDRUG EFFLUX PUMP"/>
    <property type="match status" value="1"/>
</dbReference>
<proteinExistence type="inferred from homology"/>
<sequence>MNSLGREENYFWNRFNEPIPEQLHLVEANEFLPHINKWTSIGGGVMLTIFVAGMSLTSVLHYNVTVKVPATIRPVGELRVVQSAISGTVQEIGVQNNQVVNQGDAIAYVDDSRLQTQKSQLQNSIQQGQLQLGQINAQLGEINTQIVSQTNLINRTISSAQAELSGTQRNYDDQKIKATAEMTQAEAALALAKVQLERLRRDKVLTATVEEAQAALELAQVQRERLLPIVASGAVPRSLFEEKEQALKSAQAKLEQAKATAKNLLEDKEQALQVAQTNLDKAKTAINPHNSAVTVASERIRQEQARGEGTVAGLKRERESLLQQRLEVQKQLVRTRQELQQIGTDLSKSVIRAPISGVLLQLNLRNPGQVVQPSEAIAQIAPLDTPLQIKAYVQAKDIDKVQTGQKVQMQVSACPYPDYGTLKGIVKNVAPDALAVNKNNPATAYEVTIEPETLYVGRGEHLCDLKSGMEGRADIISRRETVLQFILRKGRIITDL</sequence>
<protein>
    <submittedName>
        <fullName evidence="8">Multidrug resistance efflux pump</fullName>
    </submittedName>
</protein>
<accession>K9X580</accession>
<evidence type="ECO:0000259" key="7">
    <source>
        <dbReference type="Pfam" id="PF26002"/>
    </source>
</evidence>
<dbReference type="RefSeq" id="WP_015210847.1">
    <property type="nucleotide sequence ID" value="NC_019757.1"/>
</dbReference>
<dbReference type="PANTHER" id="PTHR30386:SF26">
    <property type="entry name" value="TRANSPORT PROTEIN COMB"/>
    <property type="match status" value="1"/>
</dbReference>
<keyword evidence="5" id="KW-0472">Membrane</keyword>
<organism evidence="8 9">
    <name type="scientific">Cylindrospermum stagnale PCC 7417</name>
    <dbReference type="NCBI Taxonomy" id="56107"/>
    <lineage>
        <taxon>Bacteria</taxon>
        <taxon>Bacillati</taxon>
        <taxon>Cyanobacteriota</taxon>
        <taxon>Cyanophyceae</taxon>
        <taxon>Nostocales</taxon>
        <taxon>Nostocaceae</taxon>
        <taxon>Cylindrospermum</taxon>
    </lineage>
</organism>